<name>A0A5E6ZML0_PSEFL</name>
<evidence type="ECO:0000313" key="1">
    <source>
        <dbReference type="EMBL" id="VVN66064.1"/>
    </source>
</evidence>
<reference evidence="1 2" key="1">
    <citation type="submission" date="2019-09" db="EMBL/GenBank/DDBJ databases">
        <authorList>
            <person name="Chandra G."/>
            <person name="Truman W A."/>
        </authorList>
    </citation>
    <scope>NUCLEOTIDE SEQUENCE [LARGE SCALE GENOMIC DNA]</scope>
    <source>
        <strain evidence="1">PS685</strain>
    </source>
</reference>
<dbReference type="AlphaFoldDB" id="A0A5E6ZML0"/>
<dbReference type="EMBL" id="CABVHO010000114">
    <property type="protein sequence ID" value="VVN66064.1"/>
    <property type="molecule type" value="Genomic_DNA"/>
</dbReference>
<evidence type="ECO:0000313" key="2">
    <source>
        <dbReference type="Proteomes" id="UP000326437"/>
    </source>
</evidence>
<protein>
    <submittedName>
        <fullName evidence="1">Uncharacterized protein</fullName>
    </submittedName>
</protein>
<accession>A0A5E6ZML0</accession>
<gene>
    <name evidence="1" type="ORF">PS685_04741</name>
</gene>
<organism evidence="1 2">
    <name type="scientific">Pseudomonas fluorescens</name>
    <dbReference type="NCBI Taxonomy" id="294"/>
    <lineage>
        <taxon>Bacteria</taxon>
        <taxon>Pseudomonadati</taxon>
        <taxon>Pseudomonadota</taxon>
        <taxon>Gammaproteobacteria</taxon>
        <taxon>Pseudomonadales</taxon>
        <taxon>Pseudomonadaceae</taxon>
        <taxon>Pseudomonas</taxon>
    </lineage>
</organism>
<sequence>MLGQARQVVRLSACQEGSPFIDLVERVRAHHQSVVTTVDHGLGEGKQGFTGAVDRQDIARRVKPAFWHVETTLGPVGDSFAQRRDAQGGRVDRHLVEVVSQCLGHEVRRAVLGFANRQRDWALVGVGLHAAKQGAQFFERVRLQLV</sequence>
<proteinExistence type="predicted"/>
<dbReference type="Proteomes" id="UP000326437">
    <property type="component" value="Unassembled WGS sequence"/>
</dbReference>